<proteinExistence type="predicted"/>
<protein>
    <submittedName>
        <fullName evidence="1">Uncharacterized protein</fullName>
    </submittedName>
</protein>
<gene>
    <name evidence="1" type="ORF">ASZ90_009399</name>
</gene>
<evidence type="ECO:0000313" key="1">
    <source>
        <dbReference type="EMBL" id="KUG20853.1"/>
    </source>
</evidence>
<reference evidence="1" key="1">
    <citation type="journal article" date="2015" name="Proc. Natl. Acad. Sci. U.S.A.">
        <title>Networks of energetic and metabolic interactions define dynamics in microbial communities.</title>
        <authorList>
            <person name="Embree M."/>
            <person name="Liu J.K."/>
            <person name="Al-Bassam M.M."/>
            <person name="Zengler K."/>
        </authorList>
    </citation>
    <scope>NUCLEOTIDE SEQUENCE</scope>
</reference>
<comment type="caution">
    <text evidence="1">The sequence shown here is derived from an EMBL/GenBank/DDBJ whole genome shotgun (WGS) entry which is preliminary data.</text>
</comment>
<dbReference type="AlphaFoldDB" id="A0A0W8FIV9"/>
<accession>A0A0W8FIV9</accession>
<sequence>MKSSKDGDHINIFARGRNCGLSVGMLPGADRNLRRAQEGCRSISNLICAILRFSLFWCSRERPARAGGGNGMLLLWC</sequence>
<name>A0A0W8FIV9_9ZZZZ</name>
<dbReference type="EMBL" id="LNQE01001133">
    <property type="protein sequence ID" value="KUG20853.1"/>
    <property type="molecule type" value="Genomic_DNA"/>
</dbReference>
<organism evidence="1">
    <name type="scientific">hydrocarbon metagenome</name>
    <dbReference type="NCBI Taxonomy" id="938273"/>
    <lineage>
        <taxon>unclassified sequences</taxon>
        <taxon>metagenomes</taxon>
        <taxon>ecological metagenomes</taxon>
    </lineage>
</organism>